<gene>
    <name evidence="2" type="ORF">YH63_010750</name>
</gene>
<reference evidence="2" key="1">
    <citation type="submission" date="2019-04" db="EMBL/GenBank/DDBJ databases">
        <title>Whole genome sequencing of cave bacteria.</title>
        <authorList>
            <person name="Gan H.M."/>
            <person name="Barton H."/>
            <person name="Savka M.A."/>
        </authorList>
    </citation>
    <scope>NUCLEOTIDE SEQUENCE [LARGE SCALE GENOMIC DNA]</scope>
    <source>
        <strain evidence="2">LC387</strain>
    </source>
</reference>
<dbReference type="EMBL" id="LBIA02000001">
    <property type="protein sequence ID" value="TKT71854.1"/>
    <property type="molecule type" value="Genomic_DNA"/>
</dbReference>
<name>A0A4U6BSU8_9BRAD</name>
<keyword evidence="2" id="KW-0378">Hydrolase</keyword>
<evidence type="ECO:0000259" key="1">
    <source>
        <dbReference type="Pfam" id="PF12697"/>
    </source>
</evidence>
<organism evidence="2 3">
    <name type="scientific">Afipia massiliensis</name>
    <dbReference type="NCBI Taxonomy" id="211460"/>
    <lineage>
        <taxon>Bacteria</taxon>
        <taxon>Pseudomonadati</taxon>
        <taxon>Pseudomonadota</taxon>
        <taxon>Alphaproteobacteria</taxon>
        <taxon>Hyphomicrobiales</taxon>
        <taxon>Nitrobacteraceae</taxon>
        <taxon>Afipia</taxon>
    </lineage>
</organism>
<dbReference type="PANTHER" id="PTHR43798">
    <property type="entry name" value="MONOACYLGLYCEROL LIPASE"/>
    <property type="match status" value="1"/>
</dbReference>
<dbReference type="SUPFAM" id="SSF53474">
    <property type="entry name" value="alpha/beta-Hydrolases"/>
    <property type="match status" value="1"/>
</dbReference>
<dbReference type="Pfam" id="PF12697">
    <property type="entry name" value="Abhydrolase_6"/>
    <property type="match status" value="1"/>
</dbReference>
<sequence length="233" mass="25449">MPTSLPVVLVPGLACSPRIYDPQIPALWRQGPVVLANHARGGDMAAIARRILAEAPLRFALAGHSMGGYIVLEMYRQAPERIARLALLNTSALPEAPEVSEKRRAMINEVKQGGYRAVMDRLFANFVHPALARDEQLHRIVLDMADDVGPDAFVWQLEAITGRIDSRPTLATIKCPTLVLACDTDNMVPVDASIEMANGIAGAKLVTIQDCGHLPQLEKPQAMTEALLDWLEM</sequence>
<dbReference type="PRINTS" id="PR00111">
    <property type="entry name" value="ABHYDROLASE"/>
</dbReference>
<protein>
    <submittedName>
        <fullName evidence="2">Alpha/beta fold hydrolase</fullName>
    </submittedName>
</protein>
<dbReference type="Gene3D" id="3.40.50.1820">
    <property type="entry name" value="alpha/beta hydrolase"/>
    <property type="match status" value="1"/>
</dbReference>
<evidence type="ECO:0000313" key="2">
    <source>
        <dbReference type="EMBL" id="TKT71854.1"/>
    </source>
</evidence>
<comment type="caution">
    <text evidence="2">The sequence shown here is derived from an EMBL/GenBank/DDBJ whole genome shotgun (WGS) entry which is preliminary data.</text>
</comment>
<keyword evidence="3" id="KW-1185">Reference proteome</keyword>
<dbReference type="STRING" id="211460.YH63_08235"/>
<dbReference type="OrthoDB" id="5491135at2"/>
<accession>A0A4U6BSU8</accession>
<evidence type="ECO:0000313" key="3">
    <source>
        <dbReference type="Proteomes" id="UP000034832"/>
    </source>
</evidence>
<feature type="domain" description="AB hydrolase-1" evidence="1">
    <location>
        <begin position="7"/>
        <end position="225"/>
    </location>
</feature>
<dbReference type="RefSeq" id="WP_046829594.1">
    <property type="nucleotide sequence ID" value="NZ_LBIA02000001.1"/>
</dbReference>
<dbReference type="InterPro" id="IPR029058">
    <property type="entry name" value="AB_hydrolase_fold"/>
</dbReference>
<dbReference type="AlphaFoldDB" id="A0A4U6BSU8"/>
<dbReference type="Proteomes" id="UP000034832">
    <property type="component" value="Unassembled WGS sequence"/>
</dbReference>
<dbReference type="PANTHER" id="PTHR43798:SF29">
    <property type="entry name" value="AB HYDROLASE-1 DOMAIN-CONTAINING PROTEIN"/>
    <property type="match status" value="1"/>
</dbReference>
<dbReference type="InterPro" id="IPR050266">
    <property type="entry name" value="AB_hydrolase_sf"/>
</dbReference>
<proteinExistence type="predicted"/>
<dbReference type="InterPro" id="IPR000073">
    <property type="entry name" value="AB_hydrolase_1"/>
</dbReference>
<dbReference type="GO" id="GO:0016787">
    <property type="term" value="F:hydrolase activity"/>
    <property type="evidence" value="ECO:0007669"/>
    <property type="project" value="UniProtKB-KW"/>
</dbReference>